<comment type="caution">
    <text evidence="1">The sequence shown here is derived from an EMBL/GenBank/DDBJ whole genome shotgun (WGS) entry which is preliminary data.</text>
</comment>
<organism evidence="1 2">
    <name type="scientific">Chelydra serpentina</name>
    <name type="common">Snapping turtle</name>
    <name type="synonym">Testudo serpentina</name>
    <dbReference type="NCBI Taxonomy" id="8475"/>
    <lineage>
        <taxon>Eukaryota</taxon>
        <taxon>Metazoa</taxon>
        <taxon>Chordata</taxon>
        <taxon>Craniata</taxon>
        <taxon>Vertebrata</taxon>
        <taxon>Euteleostomi</taxon>
        <taxon>Archelosauria</taxon>
        <taxon>Testudinata</taxon>
        <taxon>Testudines</taxon>
        <taxon>Cryptodira</taxon>
        <taxon>Durocryptodira</taxon>
        <taxon>Americhelydia</taxon>
        <taxon>Chelydroidea</taxon>
        <taxon>Chelydridae</taxon>
        <taxon>Chelydra</taxon>
    </lineage>
</organism>
<dbReference type="AlphaFoldDB" id="A0A8T1SHH3"/>
<dbReference type="InterPro" id="IPR043502">
    <property type="entry name" value="DNA/RNA_pol_sf"/>
</dbReference>
<gene>
    <name evidence="1" type="ORF">G0U57_008169</name>
</gene>
<name>A0A8T1SHH3_CHESE</name>
<feature type="non-terminal residue" evidence="1">
    <location>
        <position position="1"/>
    </location>
</feature>
<sequence length="134" mass="14889">SKANLKTLQTKPVRITLKAGINIPQIRQYSIPQKALFGLQNLISTFLQLKVLVHTKSPFNTPILPVKKTNINPNKKPVYQFVQNLRAVNKVVQAKHNVVPNPYTILTAIPAGAVCYSVINLCNAFFSIPLNQNS</sequence>
<evidence type="ECO:0000313" key="2">
    <source>
        <dbReference type="Proteomes" id="UP000765507"/>
    </source>
</evidence>
<dbReference type="PANTHER" id="PTHR33064:SF37">
    <property type="entry name" value="RIBONUCLEASE H"/>
    <property type="match status" value="1"/>
</dbReference>
<keyword evidence="2" id="KW-1185">Reference proteome</keyword>
<dbReference type="SUPFAM" id="SSF56672">
    <property type="entry name" value="DNA/RNA polymerases"/>
    <property type="match status" value="1"/>
</dbReference>
<proteinExistence type="predicted"/>
<protein>
    <recommendedName>
        <fullName evidence="3">Reverse transcriptase</fullName>
    </recommendedName>
</protein>
<accession>A0A8T1SHH3</accession>
<evidence type="ECO:0000313" key="1">
    <source>
        <dbReference type="EMBL" id="KAG6928381.1"/>
    </source>
</evidence>
<reference evidence="1 2" key="1">
    <citation type="journal article" date="2020" name="G3 (Bethesda)">
        <title>Draft Genome of the Common Snapping Turtle, Chelydra serpentina, a Model for Phenotypic Plasticity in Reptiles.</title>
        <authorList>
            <person name="Das D."/>
            <person name="Singh S.K."/>
            <person name="Bierstedt J."/>
            <person name="Erickson A."/>
            <person name="Galli G.L.J."/>
            <person name="Crossley D.A. 2nd"/>
            <person name="Rhen T."/>
        </authorList>
    </citation>
    <scope>NUCLEOTIDE SEQUENCE [LARGE SCALE GENOMIC DNA]</scope>
    <source>
        <strain evidence="1">KW</strain>
    </source>
</reference>
<dbReference type="OrthoDB" id="9908684at2759"/>
<evidence type="ECO:0008006" key="3">
    <source>
        <dbReference type="Google" id="ProtNLM"/>
    </source>
</evidence>
<dbReference type="PANTHER" id="PTHR33064">
    <property type="entry name" value="POL PROTEIN"/>
    <property type="match status" value="1"/>
</dbReference>
<dbReference type="InterPro" id="IPR051320">
    <property type="entry name" value="Viral_Replic_Matur_Polypro"/>
</dbReference>
<dbReference type="Proteomes" id="UP000765507">
    <property type="component" value="Unassembled WGS sequence"/>
</dbReference>
<dbReference type="EMBL" id="JAHGAV010000218">
    <property type="protein sequence ID" value="KAG6928381.1"/>
    <property type="molecule type" value="Genomic_DNA"/>
</dbReference>
<dbReference type="Gene3D" id="3.10.10.10">
    <property type="entry name" value="HIV Type 1 Reverse Transcriptase, subunit A, domain 1"/>
    <property type="match status" value="1"/>
</dbReference>